<protein>
    <recommendedName>
        <fullName evidence="5">Lipoprotein</fullName>
    </recommendedName>
</protein>
<keyword evidence="2" id="KW-0732">Signal</keyword>
<evidence type="ECO:0008006" key="5">
    <source>
        <dbReference type="Google" id="ProtNLM"/>
    </source>
</evidence>
<sequence>MRKYFVLGASLLFLTTAACSSNTEPAKTEAVQQQAAAKPEDSKVSAPESTNEAEGVHLARVQISSYSEKGAQPQPQEVKVLATPNEVEKANNFMNGIDFGKQSVTLTADQLDRPYLFSFEFQDKDAKVVRVVQYLSVSHDQKFFTKKFMTAAPKYDKYTKAEKDKLLAEAGKDAWTPLDKDMTILIK</sequence>
<evidence type="ECO:0000313" key="3">
    <source>
        <dbReference type="EMBL" id="MBP2000811.1"/>
    </source>
</evidence>
<name>A0ABS4JGG1_9BACL</name>
<evidence type="ECO:0000256" key="1">
    <source>
        <dbReference type="SAM" id="MobiDB-lite"/>
    </source>
</evidence>
<dbReference type="EMBL" id="JAGGLD010000002">
    <property type="protein sequence ID" value="MBP2000811.1"/>
    <property type="molecule type" value="Genomic_DNA"/>
</dbReference>
<organism evidence="3 4">
    <name type="scientific">Paenibacillus shirakamiensis</name>
    <dbReference type="NCBI Taxonomy" id="1265935"/>
    <lineage>
        <taxon>Bacteria</taxon>
        <taxon>Bacillati</taxon>
        <taxon>Bacillota</taxon>
        <taxon>Bacilli</taxon>
        <taxon>Bacillales</taxon>
        <taxon>Paenibacillaceae</taxon>
        <taxon>Paenibacillus</taxon>
    </lineage>
</organism>
<proteinExistence type="predicted"/>
<evidence type="ECO:0000313" key="4">
    <source>
        <dbReference type="Proteomes" id="UP001519288"/>
    </source>
</evidence>
<feature type="region of interest" description="Disordered" evidence="1">
    <location>
        <begin position="23"/>
        <end position="53"/>
    </location>
</feature>
<gene>
    <name evidence="3" type="ORF">J2Z69_001842</name>
</gene>
<dbReference type="Proteomes" id="UP001519288">
    <property type="component" value="Unassembled WGS sequence"/>
</dbReference>
<accession>A0ABS4JGG1</accession>
<reference evidence="3 4" key="1">
    <citation type="submission" date="2021-03" db="EMBL/GenBank/DDBJ databases">
        <title>Genomic Encyclopedia of Type Strains, Phase IV (KMG-IV): sequencing the most valuable type-strain genomes for metagenomic binning, comparative biology and taxonomic classification.</title>
        <authorList>
            <person name="Goeker M."/>
        </authorList>
    </citation>
    <scope>NUCLEOTIDE SEQUENCE [LARGE SCALE GENOMIC DNA]</scope>
    <source>
        <strain evidence="3 4">DSM 26806</strain>
    </source>
</reference>
<keyword evidence="4" id="KW-1185">Reference proteome</keyword>
<feature type="chain" id="PRO_5045835685" description="Lipoprotein" evidence="2">
    <location>
        <begin position="21"/>
        <end position="187"/>
    </location>
</feature>
<dbReference type="PROSITE" id="PS51257">
    <property type="entry name" value="PROKAR_LIPOPROTEIN"/>
    <property type="match status" value="1"/>
</dbReference>
<feature type="signal peptide" evidence="2">
    <location>
        <begin position="1"/>
        <end position="20"/>
    </location>
</feature>
<evidence type="ECO:0000256" key="2">
    <source>
        <dbReference type="SAM" id="SignalP"/>
    </source>
</evidence>
<comment type="caution">
    <text evidence="3">The sequence shown here is derived from an EMBL/GenBank/DDBJ whole genome shotgun (WGS) entry which is preliminary data.</text>
</comment>
<feature type="compositionally biased region" description="Polar residues" evidence="1">
    <location>
        <begin position="23"/>
        <end position="35"/>
    </location>
</feature>